<comment type="similarity">
    <text evidence="1">Belongs to the universal ribosomal protein uL1 family.</text>
</comment>
<evidence type="ECO:0008006" key="6">
    <source>
        <dbReference type="Google" id="ProtNLM"/>
    </source>
</evidence>
<dbReference type="PANTHER" id="PTHR36427">
    <property type="entry name" value="54S RIBOSOMAL PROTEIN L1, MITOCHONDRIAL"/>
    <property type="match status" value="1"/>
</dbReference>
<evidence type="ECO:0000256" key="2">
    <source>
        <dbReference type="ARBA" id="ARBA00022980"/>
    </source>
</evidence>
<name>A0A9P0AKY8_BEMTA</name>
<accession>A0A9P0AKY8</accession>
<keyword evidence="2" id="KW-0689">Ribosomal protein</keyword>
<dbReference type="GO" id="GO:1990904">
    <property type="term" value="C:ribonucleoprotein complex"/>
    <property type="evidence" value="ECO:0007669"/>
    <property type="project" value="UniProtKB-KW"/>
</dbReference>
<evidence type="ECO:0000313" key="4">
    <source>
        <dbReference type="EMBL" id="CAH0393799.1"/>
    </source>
</evidence>
<evidence type="ECO:0000256" key="3">
    <source>
        <dbReference type="ARBA" id="ARBA00023274"/>
    </source>
</evidence>
<protein>
    <recommendedName>
        <fullName evidence="6">Mitochondrial ribosomal protein L1</fullName>
    </recommendedName>
</protein>
<evidence type="ECO:0000313" key="5">
    <source>
        <dbReference type="Proteomes" id="UP001152759"/>
    </source>
</evidence>
<sequence length="336" mass="38675">MALLLQNISRLSQSPRLVVSNLSPMQQRFRARKGTRERKEKKKVKKEVIKQPWMPIKKTKTKGVVVSPRVNDELLTEPPDNVWFLKDYKRPVYSFAEALGMIREVYHPTVYNQPKSLVNAYIELDLRTAKKTKFVERFTRLVGIPYPYDHGEERTVIAFCKNQEIVREANDAGAQMAGGTQLIKAIEKGQIMLPDFQFVVAHPDIIPELVSLRYLMRKNFPGLAHGTLSTDVAGLVRKCLTGVRYSSMKHEIEQDYGWVDTPLGRISMETPHLEANLIELLKDIEAKKPRRDNPFITRVMLSTPLLTEKLWIDWKKYLGETPELDSDDEDEKEAAV</sequence>
<dbReference type="GO" id="GO:0005840">
    <property type="term" value="C:ribosome"/>
    <property type="evidence" value="ECO:0007669"/>
    <property type="project" value="UniProtKB-KW"/>
</dbReference>
<dbReference type="EMBL" id="OU963868">
    <property type="protein sequence ID" value="CAH0393799.1"/>
    <property type="molecule type" value="Genomic_DNA"/>
</dbReference>
<dbReference type="AlphaFoldDB" id="A0A9P0AKY8"/>
<dbReference type="Pfam" id="PF00687">
    <property type="entry name" value="Ribosomal_L1"/>
    <property type="match status" value="1"/>
</dbReference>
<dbReference type="PANTHER" id="PTHR36427:SF3">
    <property type="entry name" value="LARGE RIBOSOMAL SUBUNIT PROTEIN UL1M"/>
    <property type="match status" value="1"/>
</dbReference>
<keyword evidence="3" id="KW-0687">Ribonucleoprotein</keyword>
<dbReference type="Gene3D" id="3.30.190.20">
    <property type="match status" value="1"/>
</dbReference>
<dbReference type="InterPro" id="IPR016095">
    <property type="entry name" value="Ribosomal_uL1_3-a/b-sand"/>
</dbReference>
<organism evidence="4 5">
    <name type="scientific">Bemisia tabaci</name>
    <name type="common">Sweetpotato whitefly</name>
    <name type="synonym">Aleurodes tabaci</name>
    <dbReference type="NCBI Taxonomy" id="7038"/>
    <lineage>
        <taxon>Eukaryota</taxon>
        <taxon>Metazoa</taxon>
        <taxon>Ecdysozoa</taxon>
        <taxon>Arthropoda</taxon>
        <taxon>Hexapoda</taxon>
        <taxon>Insecta</taxon>
        <taxon>Pterygota</taxon>
        <taxon>Neoptera</taxon>
        <taxon>Paraneoptera</taxon>
        <taxon>Hemiptera</taxon>
        <taxon>Sternorrhyncha</taxon>
        <taxon>Aleyrodoidea</taxon>
        <taxon>Aleyrodidae</taxon>
        <taxon>Aleyrodinae</taxon>
        <taxon>Bemisia</taxon>
    </lineage>
</organism>
<dbReference type="Proteomes" id="UP001152759">
    <property type="component" value="Chromosome 7"/>
</dbReference>
<dbReference type="KEGG" id="btab:109035847"/>
<keyword evidence="5" id="KW-1185">Reference proteome</keyword>
<dbReference type="InterPro" id="IPR023674">
    <property type="entry name" value="Ribosomal_uL1-like"/>
</dbReference>
<gene>
    <name evidence="4" type="ORF">BEMITA_LOCUS12161</name>
</gene>
<dbReference type="SUPFAM" id="SSF56808">
    <property type="entry name" value="Ribosomal protein L1"/>
    <property type="match status" value="1"/>
</dbReference>
<dbReference type="InterPro" id="IPR028364">
    <property type="entry name" value="Ribosomal_uL1/biogenesis"/>
</dbReference>
<proteinExistence type="inferred from homology"/>
<reference evidence="4" key="1">
    <citation type="submission" date="2021-12" db="EMBL/GenBank/DDBJ databases">
        <authorList>
            <person name="King R."/>
        </authorList>
    </citation>
    <scope>NUCLEOTIDE SEQUENCE</scope>
</reference>
<evidence type="ECO:0000256" key="1">
    <source>
        <dbReference type="ARBA" id="ARBA00010531"/>
    </source>
</evidence>
<dbReference type="Gene3D" id="3.40.50.790">
    <property type="match status" value="1"/>
</dbReference>